<evidence type="ECO:0000313" key="3">
    <source>
        <dbReference type="EMBL" id="CAB4783128.1"/>
    </source>
</evidence>
<dbReference type="InterPro" id="IPR036291">
    <property type="entry name" value="NAD(P)-bd_dom_sf"/>
</dbReference>
<evidence type="ECO:0000313" key="2">
    <source>
        <dbReference type="EMBL" id="CAB4609281.1"/>
    </source>
</evidence>
<proteinExistence type="inferred from homology"/>
<gene>
    <name evidence="2" type="ORF">UFOPK1811_01310</name>
    <name evidence="3" type="ORF">UFOPK2922_01185</name>
</gene>
<dbReference type="AlphaFoldDB" id="A0A6J6WJA5"/>
<dbReference type="PRINTS" id="PR00080">
    <property type="entry name" value="SDRFAMILY"/>
</dbReference>
<organism evidence="3">
    <name type="scientific">freshwater metagenome</name>
    <dbReference type="NCBI Taxonomy" id="449393"/>
    <lineage>
        <taxon>unclassified sequences</taxon>
        <taxon>metagenomes</taxon>
        <taxon>ecological metagenomes</taxon>
    </lineage>
</organism>
<sequence length="278" mass="29473">MQPVVVITGAASGIGKGIAKKMANGYSLVLVDVNSISLNAVAEELRNEGAVVSVVVGDVSLRETHKKSVAEASKIGTLTGWVNCAGISGVFPLHALPENQTDVMKVLEVNQIGTLWGCAEAIKSFIDSKVNGSIVNISSIHGRRAYLDHAVYEMTKAAIDALTRNAAVVYGPYGIRANSVAPGAVMSEAMEQSFVDAPDPKGRRQWLEMTTPLKRIGQTSEIAEVVEFLISPRSSYLTGQSICVDGGWAASLGVSELDQDLALKYGLNEKTGLPNKND</sequence>
<dbReference type="EMBL" id="CAEZUJ010000090">
    <property type="protein sequence ID" value="CAB4609281.1"/>
    <property type="molecule type" value="Genomic_DNA"/>
</dbReference>
<protein>
    <submittedName>
        <fullName evidence="3">Unannotated protein</fullName>
    </submittedName>
</protein>
<dbReference type="InterPro" id="IPR002347">
    <property type="entry name" value="SDR_fam"/>
</dbReference>
<evidence type="ECO:0000256" key="1">
    <source>
        <dbReference type="ARBA" id="ARBA00006484"/>
    </source>
</evidence>
<dbReference type="GO" id="GO:0016616">
    <property type="term" value="F:oxidoreductase activity, acting on the CH-OH group of donors, NAD or NADP as acceptor"/>
    <property type="evidence" value="ECO:0007669"/>
    <property type="project" value="TreeGrafter"/>
</dbReference>
<dbReference type="Gene3D" id="3.40.50.720">
    <property type="entry name" value="NAD(P)-binding Rossmann-like Domain"/>
    <property type="match status" value="1"/>
</dbReference>
<dbReference type="PRINTS" id="PR00081">
    <property type="entry name" value="GDHRDH"/>
</dbReference>
<comment type="similarity">
    <text evidence="1">Belongs to the short-chain dehydrogenases/reductases (SDR) family.</text>
</comment>
<dbReference type="Pfam" id="PF13561">
    <property type="entry name" value="adh_short_C2"/>
    <property type="match status" value="1"/>
</dbReference>
<dbReference type="SUPFAM" id="SSF51735">
    <property type="entry name" value="NAD(P)-binding Rossmann-fold domains"/>
    <property type="match status" value="1"/>
</dbReference>
<dbReference type="CDD" id="cd05233">
    <property type="entry name" value="SDR_c"/>
    <property type="match status" value="1"/>
</dbReference>
<dbReference type="EMBL" id="CAEZZS010000066">
    <property type="protein sequence ID" value="CAB4783128.1"/>
    <property type="molecule type" value="Genomic_DNA"/>
</dbReference>
<dbReference type="FunFam" id="3.40.50.720:FF:000084">
    <property type="entry name" value="Short-chain dehydrogenase reductase"/>
    <property type="match status" value="1"/>
</dbReference>
<dbReference type="PANTHER" id="PTHR42760">
    <property type="entry name" value="SHORT-CHAIN DEHYDROGENASES/REDUCTASES FAMILY MEMBER"/>
    <property type="match status" value="1"/>
</dbReference>
<reference evidence="3" key="1">
    <citation type="submission" date="2020-05" db="EMBL/GenBank/DDBJ databases">
        <authorList>
            <person name="Chiriac C."/>
            <person name="Salcher M."/>
            <person name="Ghai R."/>
            <person name="Kavagutti S V."/>
        </authorList>
    </citation>
    <scope>NUCLEOTIDE SEQUENCE</scope>
</reference>
<accession>A0A6J6WJA5</accession>
<name>A0A6J6WJA5_9ZZZZ</name>